<accession>A0A2A9PCW2</accession>
<keyword evidence="2" id="KW-0378">Hydrolase</keyword>
<evidence type="ECO:0000256" key="1">
    <source>
        <dbReference type="ARBA" id="ARBA00022722"/>
    </source>
</evidence>
<dbReference type="SUPFAM" id="SSF53933">
    <property type="entry name" value="Microbial ribonucleases"/>
    <property type="match status" value="1"/>
</dbReference>
<feature type="chain" id="PRO_5012902559" evidence="3">
    <location>
        <begin position="19"/>
        <end position="170"/>
    </location>
</feature>
<evidence type="ECO:0000256" key="2">
    <source>
        <dbReference type="ARBA" id="ARBA00022801"/>
    </source>
</evidence>
<dbReference type="Proteomes" id="UP000037136">
    <property type="component" value="Unassembled WGS sequence"/>
</dbReference>
<dbReference type="InterPro" id="IPR016191">
    <property type="entry name" value="Ribonuclease/ribotoxin"/>
</dbReference>
<sequence length="170" mass="18758">MVAFGCFVVSFLAAWAFAGSEPDSGSLLGLDQTTTYICRAGKRNHGPLYGEIGKDYAIASLLSANTTTGASGYPKPFDNSGNVLRFGRGCSHHHLWELPVLADNRPFRIHLKESESNRAGPMRVYYTRHLRFCGVAAKLSPHATGALHLCVLKKTTRRPRREPAWREGRS</sequence>
<reference evidence="4 5" key="1">
    <citation type="journal article" date="2015" name="BMC Genomics">
        <title>Gene expression during zombie ant biting behavior reflects the complexity underlying fungal parasitic behavioral manipulation.</title>
        <authorList>
            <person name="de Bekker C."/>
            <person name="Ohm R.A."/>
            <person name="Loreto R.G."/>
            <person name="Sebastian A."/>
            <person name="Albert I."/>
            <person name="Merrow M."/>
            <person name="Brachmann A."/>
            <person name="Hughes D.P."/>
        </authorList>
    </citation>
    <scope>NUCLEOTIDE SEQUENCE [LARGE SCALE GENOMIC DNA]</scope>
    <source>
        <strain evidence="4 5">SC16a</strain>
    </source>
</reference>
<keyword evidence="5" id="KW-1185">Reference proteome</keyword>
<dbReference type="GO" id="GO:0003723">
    <property type="term" value="F:RNA binding"/>
    <property type="evidence" value="ECO:0007669"/>
    <property type="project" value="InterPro"/>
</dbReference>
<evidence type="ECO:0000256" key="3">
    <source>
        <dbReference type="SAM" id="SignalP"/>
    </source>
</evidence>
<reference evidence="4 5" key="2">
    <citation type="journal article" date="2017" name="Sci. Rep.">
        <title>Ant-infecting Ophiocordyceps genomes reveal a high diversity of potential behavioral manipulation genes and a possible major role for enterotoxins.</title>
        <authorList>
            <person name="de Bekker C."/>
            <person name="Ohm R.A."/>
            <person name="Evans H.C."/>
            <person name="Brachmann A."/>
            <person name="Hughes D.P."/>
        </authorList>
    </citation>
    <scope>NUCLEOTIDE SEQUENCE [LARGE SCALE GENOMIC DNA]</scope>
    <source>
        <strain evidence="4 5">SC16a</strain>
    </source>
</reference>
<dbReference type="OrthoDB" id="4224768at2759"/>
<feature type="signal peptide" evidence="3">
    <location>
        <begin position="1"/>
        <end position="18"/>
    </location>
</feature>
<dbReference type="Gene3D" id="3.10.450.30">
    <property type="entry name" value="Microbial ribonucleases"/>
    <property type="match status" value="1"/>
</dbReference>
<organism evidence="4 5">
    <name type="scientific">Ophiocordyceps unilateralis</name>
    <name type="common">Zombie-ant fungus</name>
    <name type="synonym">Torrubia unilateralis</name>
    <dbReference type="NCBI Taxonomy" id="268505"/>
    <lineage>
        <taxon>Eukaryota</taxon>
        <taxon>Fungi</taxon>
        <taxon>Dikarya</taxon>
        <taxon>Ascomycota</taxon>
        <taxon>Pezizomycotina</taxon>
        <taxon>Sordariomycetes</taxon>
        <taxon>Hypocreomycetidae</taxon>
        <taxon>Hypocreales</taxon>
        <taxon>Ophiocordycipitaceae</taxon>
        <taxon>Ophiocordyceps</taxon>
    </lineage>
</organism>
<evidence type="ECO:0000313" key="5">
    <source>
        <dbReference type="Proteomes" id="UP000037136"/>
    </source>
</evidence>
<dbReference type="GO" id="GO:0004540">
    <property type="term" value="F:RNA nuclease activity"/>
    <property type="evidence" value="ECO:0007669"/>
    <property type="project" value="InterPro"/>
</dbReference>
<gene>
    <name evidence="4" type="ORF">XA68_13277</name>
</gene>
<comment type="caution">
    <text evidence="4">The sequence shown here is derived from an EMBL/GenBank/DDBJ whole genome shotgun (WGS) entry which is preliminary data.</text>
</comment>
<dbReference type="AlphaFoldDB" id="A0A2A9PCW2"/>
<proteinExistence type="predicted"/>
<protein>
    <submittedName>
        <fullName evidence="4">Uncharacterized protein</fullName>
    </submittedName>
</protein>
<evidence type="ECO:0000313" key="4">
    <source>
        <dbReference type="EMBL" id="PFH58757.1"/>
    </source>
</evidence>
<keyword evidence="1" id="KW-0540">Nuclease</keyword>
<name>A0A2A9PCW2_OPHUN</name>
<dbReference type="EMBL" id="LAZP02000260">
    <property type="protein sequence ID" value="PFH58757.1"/>
    <property type="molecule type" value="Genomic_DNA"/>
</dbReference>
<dbReference type="GO" id="GO:0016787">
    <property type="term" value="F:hydrolase activity"/>
    <property type="evidence" value="ECO:0007669"/>
    <property type="project" value="UniProtKB-KW"/>
</dbReference>
<keyword evidence="3" id="KW-0732">Signal</keyword>